<dbReference type="EMBL" id="JAUPFM010000006">
    <property type="protein sequence ID" value="KAK2849405.1"/>
    <property type="molecule type" value="Genomic_DNA"/>
</dbReference>
<evidence type="ECO:0000313" key="3">
    <source>
        <dbReference type="Proteomes" id="UP001187415"/>
    </source>
</evidence>
<gene>
    <name evidence="2" type="ORF">Q5P01_009239</name>
</gene>
<reference evidence="2" key="1">
    <citation type="submission" date="2023-07" db="EMBL/GenBank/DDBJ databases">
        <title>Chromosome-level Genome Assembly of Striped Snakehead (Channa striata).</title>
        <authorList>
            <person name="Liu H."/>
        </authorList>
    </citation>
    <scope>NUCLEOTIDE SEQUENCE</scope>
    <source>
        <strain evidence="2">Gz</strain>
        <tissue evidence="2">Muscle</tissue>
    </source>
</reference>
<feature type="compositionally biased region" description="Low complexity" evidence="1">
    <location>
        <begin position="15"/>
        <end position="25"/>
    </location>
</feature>
<sequence>MAQLGMLRARRREGTAPGPRGGRTTPCCCPTGHKMFGEGRAQMEERAFVEAFTMGLLGCVKCNCKHEPDSAKPDPTKTREKQKSMPHTL</sequence>
<feature type="region of interest" description="Disordered" evidence="1">
    <location>
        <begin position="1"/>
        <end position="27"/>
    </location>
</feature>
<name>A0AA88N3N4_CHASR</name>
<protein>
    <submittedName>
        <fullName evidence="2">Uncharacterized protein</fullName>
    </submittedName>
</protein>
<proteinExistence type="predicted"/>
<dbReference type="Proteomes" id="UP001187415">
    <property type="component" value="Unassembled WGS sequence"/>
</dbReference>
<organism evidence="2 3">
    <name type="scientific">Channa striata</name>
    <name type="common">Snakehead murrel</name>
    <name type="synonym">Ophicephalus striatus</name>
    <dbReference type="NCBI Taxonomy" id="64152"/>
    <lineage>
        <taxon>Eukaryota</taxon>
        <taxon>Metazoa</taxon>
        <taxon>Chordata</taxon>
        <taxon>Craniata</taxon>
        <taxon>Vertebrata</taxon>
        <taxon>Euteleostomi</taxon>
        <taxon>Actinopterygii</taxon>
        <taxon>Neopterygii</taxon>
        <taxon>Teleostei</taxon>
        <taxon>Neoteleostei</taxon>
        <taxon>Acanthomorphata</taxon>
        <taxon>Anabantaria</taxon>
        <taxon>Anabantiformes</taxon>
        <taxon>Channoidei</taxon>
        <taxon>Channidae</taxon>
        <taxon>Channa</taxon>
    </lineage>
</organism>
<evidence type="ECO:0000313" key="2">
    <source>
        <dbReference type="EMBL" id="KAK2849405.1"/>
    </source>
</evidence>
<keyword evidence="3" id="KW-1185">Reference proteome</keyword>
<feature type="region of interest" description="Disordered" evidence="1">
    <location>
        <begin position="65"/>
        <end position="89"/>
    </location>
</feature>
<evidence type="ECO:0000256" key="1">
    <source>
        <dbReference type="SAM" id="MobiDB-lite"/>
    </source>
</evidence>
<feature type="compositionally biased region" description="Basic and acidic residues" evidence="1">
    <location>
        <begin position="65"/>
        <end position="83"/>
    </location>
</feature>
<comment type="caution">
    <text evidence="2">The sequence shown here is derived from an EMBL/GenBank/DDBJ whole genome shotgun (WGS) entry which is preliminary data.</text>
</comment>
<dbReference type="AlphaFoldDB" id="A0AA88N3N4"/>
<accession>A0AA88N3N4</accession>